<dbReference type="Proteomes" id="UP000602510">
    <property type="component" value="Unassembled WGS sequence"/>
</dbReference>
<reference evidence="2" key="1">
    <citation type="submission" date="2020-04" db="EMBL/GenBank/DDBJ databases">
        <title>Hybrid Assembly of Korean Phytophthora infestans isolates.</title>
        <authorList>
            <person name="Prokchorchik M."/>
            <person name="Lee Y."/>
            <person name="Seo J."/>
            <person name="Cho J.-H."/>
            <person name="Park Y.-E."/>
            <person name="Jang D.-C."/>
            <person name="Im J.-S."/>
            <person name="Choi J.-G."/>
            <person name="Park H.-J."/>
            <person name="Lee G.-B."/>
            <person name="Lee Y.-G."/>
            <person name="Hong S.-Y."/>
            <person name="Cho K."/>
            <person name="Sohn K.H."/>
        </authorList>
    </citation>
    <scope>NUCLEOTIDE SEQUENCE</scope>
    <source>
        <strain evidence="2">KR_1_A1</strain>
        <strain evidence="3">KR_2_A2</strain>
    </source>
</reference>
<organism evidence="2 4">
    <name type="scientific">Phytophthora infestans</name>
    <name type="common">Potato late blight agent</name>
    <name type="synonym">Botrytis infestans</name>
    <dbReference type="NCBI Taxonomy" id="4787"/>
    <lineage>
        <taxon>Eukaryota</taxon>
        <taxon>Sar</taxon>
        <taxon>Stramenopiles</taxon>
        <taxon>Oomycota</taxon>
        <taxon>Peronosporomycetes</taxon>
        <taxon>Peronosporales</taxon>
        <taxon>Peronosporaceae</taxon>
        <taxon>Phytophthora</taxon>
    </lineage>
</organism>
<gene>
    <name evidence="2" type="ORF">GN244_ATG19970</name>
    <name evidence="3" type="ORF">GN958_ATG07739</name>
</gene>
<dbReference type="AlphaFoldDB" id="A0A833RN43"/>
<proteinExistence type="predicted"/>
<comment type="caution">
    <text evidence="2">The sequence shown here is derived from an EMBL/GenBank/DDBJ whole genome shotgun (WGS) entry which is preliminary data.</text>
</comment>
<feature type="region of interest" description="Disordered" evidence="1">
    <location>
        <begin position="1"/>
        <end position="32"/>
    </location>
</feature>
<dbReference type="Proteomes" id="UP000704712">
    <property type="component" value="Unassembled WGS sequence"/>
</dbReference>
<keyword evidence="4" id="KW-1185">Reference proteome</keyword>
<sequence length="75" mass="7918">MGNTFGCYKANKQNTSKSATIGKNGGAEPFNMNNEVEVRVETPTEPDQVSGKIPSPEVAIFEAGGNENFSNAAHS</sequence>
<dbReference type="EMBL" id="WSZM01001085">
    <property type="protein sequence ID" value="KAF4028362.1"/>
    <property type="molecule type" value="Genomic_DNA"/>
</dbReference>
<evidence type="ECO:0000313" key="4">
    <source>
        <dbReference type="Proteomes" id="UP000602510"/>
    </source>
</evidence>
<dbReference type="EMBL" id="JAACNO010001095">
    <property type="protein sequence ID" value="KAF4143063.1"/>
    <property type="molecule type" value="Genomic_DNA"/>
</dbReference>
<evidence type="ECO:0000313" key="3">
    <source>
        <dbReference type="EMBL" id="KAF4143063.1"/>
    </source>
</evidence>
<accession>A0A833RN43</accession>
<protein>
    <submittedName>
        <fullName evidence="2">Uncharacterized protein</fullName>
    </submittedName>
</protein>
<feature type="compositionally biased region" description="Polar residues" evidence="1">
    <location>
        <begin position="11"/>
        <end position="21"/>
    </location>
</feature>
<evidence type="ECO:0000256" key="1">
    <source>
        <dbReference type="SAM" id="MobiDB-lite"/>
    </source>
</evidence>
<evidence type="ECO:0000313" key="2">
    <source>
        <dbReference type="EMBL" id="KAF4028362.1"/>
    </source>
</evidence>
<name>A0A833RN43_PHYIN</name>